<keyword evidence="2" id="KW-1185">Reference proteome</keyword>
<protein>
    <recommendedName>
        <fullName evidence="3">3-methyladenine DNA glycosylase</fullName>
    </recommendedName>
</protein>
<comment type="caution">
    <text evidence="1">The sequence shown here is derived from an EMBL/GenBank/DDBJ whole genome shotgun (WGS) entry which is preliminary data.</text>
</comment>
<evidence type="ECO:0000313" key="2">
    <source>
        <dbReference type="Proteomes" id="UP001500618"/>
    </source>
</evidence>
<proteinExistence type="predicted"/>
<name>A0ABN2H7A7_9ACTN</name>
<gene>
    <name evidence="1" type="ORF">GCM10009765_35420</name>
</gene>
<organism evidence="1 2">
    <name type="scientific">Fodinicola feengrottensis</name>
    <dbReference type="NCBI Taxonomy" id="435914"/>
    <lineage>
        <taxon>Bacteria</taxon>
        <taxon>Bacillati</taxon>
        <taxon>Actinomycetota</taxon>
        <taxon>Actinomycetes</taxon>
        <taxon>Mycobacteriales</taxon>
        <taxon>Fodinicola</taxon>
    </lineage>
</organism>
<dbReference type="Proteomes" id="UP001500618">
    <property type="component" value="Unassembled WGS sequence"/>
</dbReference>
<dbReference type="RefSeq" id="WP_344311347.1">
    <property type="nucleotide sequence ID" value="NZ_BAAANY010000011.1"/>
</dbReference>
<evidence type="ECO:0000313" key="1">
    <source>
        <dbReference type="EMBL" id="GAA1683125.1"/>
    </source>
</evidence>
<reference evidence="1 2" key="1">
    <citation type="journal article" date="2019" name="Int. J. Syst. Evol. Microbiol.">
        <title>The Global Catalogue of Microorganisms (GCM) 10K type strain sequencing project: providing services to taxonomists for standard genome sequencing and annotation.</title>
        <authorList>
            <consortium name="The Broad Institute Genomics Platform"/>
            <consortium name="The Broad Institute Genome Sequencing Center for Infectious Disease"/>
            <person name="Wu L."/>
            <person name="Ma J."/>
        </authorList>
    </citation>
    <scope>NUCLEOTIDE SEQUENCE [LARGE SCALE GENOMIC DNA]</scope>
    <source>
        <strain evidence="1 2">JCM 14718</strain>
    </source>
</reference>
<sequence>MQEQEWRARRAAYESAVDALTAGHRERSRRQQKHPVFDFLFTYYSLRPGKLRRWHPGAGAVLENADEFLATAGYVRRPEGVSVDPAALPERQLTAARNVHRLLKATAGRPPRLGCSGLHEWAMVYRQPADRRHSYVPLRLGSEGTDTVVETLPMKCSHFDAFRFFTDEARPLNPIQLTRESTVDNEQPGCLHATMDLYKWAYTLSPLTPSELVLDCFGLAMDARELDMRASPYDLSAYGYQPVHIETPAGRREYALAQGALAERAAPLRDRLITFSEV</sequence>
<evidence type="ECO:0008006" key="3">
    <source>
        <dbReference type="Google" id="ProtNLM"/>
    </source>
</evidence>
<accession>A0ABN2H7A7</accession>
<dbReference type="EMBL" id="BAAANY010000011">
    <property type="protein sequence ID" value="GAA1683125.1"/>
    <property type="molecule type" value="Genomic_DNA"/>
</dbReference>